<dbReference type="InterPro" id="IPR051013">
    <property type="entry name" value="MBL_superfamily_lactonases"/>
</dbReference>
<keyword evidence="3" id="KW-0479">Metal-binding</keyword>
<dbReference type="SUPFAM" id="SSF56281">
    <property type="entry name" value="Metallo-hydrolase/oxidoreductase"/>
    <property type="match status" value="1"/>
</dbReference>
<reference evidence="6 7" key="1">
    <citation type="submission" date="2024-02" db="EMBL/GenBank/DDBJ databases">
        <title>De novo assembly and annotation of 12 fungi associated with fruit tree decline syndrome in Ontario, Canada.</title>
        <authorList>
            <person name="Sulman M."/>
            <person name="Ellouze W."/>
            <person name="Ilyukhin E."/>
        </authorList>
    </citation>
    <scope>NUCLEOTIDE SEQUENCE [LARGE SCALE GENOMIC DNA]</scope>
    <source>
        <strain evidence="6 7">M1-105</strain>
    </source>
</reference>
<dbReference type="EMBL" id="JAJVDC020000002">
    <property type="protein sequence ID" value="KAL1637925.1"/>
    <property type="molecule type" value="Genomic_DNA"/>
</dbReference>
<sequence length="321" mass="34554">MSAPESMQKLPEPRSQDAFVSIRPFSTGLLTAPLSILVEGLTGEQESTSWRFFLEHAGTGTKFWFDMGLGPDLTDYPPQVQSFMHPLFSTRPAPNTPADDHAALSIPPSAVTYIIASHAHWDHMIPLGPYFDGATTTLVCGPGTLAMTGARGTHPTTPSSLYDGRIWDPAAADVPVREVDDLIAARGRGWQPLASFDRAYDFFGDGSFWLLDAPGHLPGNLAALARVRARAAGAGEGEGGDADYRWVLLGGDCAHCRHLVEHPDAPFGTVDVGGGGGGETIHEDPVRARETIRKIAELREVDGRVRVWLGHSVELEGVEEL</sequence>
<evidence type="ECO:0008006" key="8">
    <source>
        <dbReference type="Google" id="ProtNLM"/>
    </source>
</evidence>
<evidence type="ECO:0000256" key="1">
    <source>
        <dbReference type="ARBA" id="ARBA00001947"/>
    </source>
</evidence>
<dbReference type="InterPro" id="IPR036866">
    <property type="entry name" value="RibonucZ/Hydroxyglut_hydro"/>
</dbReference>
<dbReference type="Gene3D" id="3.60.15.10">
    <property type="entry name" value="Ribonuclease Z/Hydroxyacylglutathione hydrolase-like"/>
    <property type="match status" value="1"/>
</dbReference>
<dbReference type="PANTHER" id="PTHR42978:SF2">
    <property type="entry name" value="102 KBASES UNSTABLE REGION: FROM 1 TO 119443"/>
    <property type="match status" value="1"/>
</dbReference>
<evidence type="ECO:0000313" key="7">
    <source>
        <dbReference type="Proteomes" id="UP001521116"/>
    </source>
</evidence>
<keyword evidence="7" id="KW-1185">Reference proteome</keyword>
<comment type="similarity">
    <text evidence="2">Belongs to the metallo-beta-lactamase superfamily.</text>
</comment>
<organism evidence="6 7">
    <name type="scientific">Neofusicoccum ribis</name>
    <dbReference type="NCBI Taxonomy" id="45134"/>
    <lineage>
        <taxon>Eukaryota</taxon>
        <taxon>Fungi</taxon>
        <taxon>Dikarya</taxon>
        <taxon>Ascomycota</taxon>
        <taxon>Pezizomycotina</taxon>
        <taxon>Dothideomycetes</taxon>
        <taxon>Dothideomycetes incertae sedis</taxon>
        <taxon>Botryosphaeriales</taxon>
        <taxon>Botryosphaeriaceae</taxon>
        <taxon>Neofusicoccum</taxon>
    </lineage>
</organism>
<evidence type="ECO:0000256" key="5">
    <source>
        <dbReference type="ARBA" id="ARBA00022833"/>
    </source>
</evidence>
<accession>A0ABR3TEE3</accession>
<comment type="caution">
    <text evidence="6">The sequence shown here is derived from an EMBL/GenBank/DDBJ whole genome shotgun (WGS) entry which is preliminary data.</text>
</comment>
<gene>
    <name evidence="6" type="ORF">SLS56_000482</name>
</gene>
<keyword evidence="4" id="KW-0378">Hydrolase</keyword>
<comment type="cofactor">
    <cofactor evidence="1">
        <name>Zn(2+)</name>
        <dbReference type="ChEBI" id="CHEBI:29105"/>
    </cofactor>
</comment>
<name>A0ABR3TEE3_9PEZI</name>
<evidence type="ECO:0000256" key="2">
    <source>
        <dbReference type="ARBA" id="ARBA00007749"/>
    </source>
</evidence>
<dbReference type="PANTHER" id="PTHR42978">
    <property type="entry name" value="QUORUM-QUENCHING LACTONASE YTNP-RELATED-RELATED"/>
    <property type="match status" value="1"/>
</dbReference>
<dbReference type="CDD" id="cd07730">
    <property type="entry name" value="metallo-hydrolase-like_MBL-fold"/>
    <property type="match status" value="1"/>
</dbReference>
<evidence type="ECO:0000256" key="4">
    <source>
        <dbReference type="ARBA" id="ARBA00022801"/>
    </source>
</evidence>
<evidence type="ECO:0000256" key="3">
    <source>
        <dbReference type="ARBA" id="ARBA00022723"/>
    </source>
</evidence>
<keyword evidence="5" id="KW-0862">Zinc</keyword>
<proteinExistence type="inferred from homology"/>
<dbReference type="Proteomes" id="UP001521116">
    <property type="component" value="Unassembled WGS sequence"/>
</dbReference>
<evidence type="ECO:0000313" key="6">
    <source>
        <dbReference type="EMBL" id="KAL1637925.1"/>
    </source>
</evidence>
<protein>
    <recommendedName>
        <fullName evidence="8">Metallo-beta-lactamase domain-containing protein</fullName>
    </recommendedName>
</protein>